<evidence type="ECO:0000256" key="3">
    <source>
        <dbReference type="ARBA" id="ARBA00022898"/>
    </source>
</evidence>
<sequence length="405" mass="44488">MPNLPTELRPLEELRERHSSKWRRFNRDVLPMHVAEMDYEIAPGIKSLIIDFVTRSDLGYLGPIPELGEAFTGFAKRHWNWAVAPTDVRLATDVGVGAVEILRAAGAKGDTVVINSPVYHSFYEWIKEAGMQVVDAPLIREKVGGPTAEEPDSFEKPVTLWRLDIDAIEKAFKAGAKFFLMCNPQNPVGRMHTHNELRQVAALAAKYGVLVISDEIHAPMAYPGETFTPYLAVSDEAKQTGVIVTAASKTFNLAGLKASIIVTQSDEVRAKLAKLPEAMHWRSSLIGAFAMAEAFENGDAWLKGTMMTLADSRKLLAAEIAEKLPTVDFHLPENGYLAWLDLSSLNLGDKPAALLLAKEKVSFVPGDEHGEAYGQFVRINFACRPASIRAAIDKIANQAAKAARK</sequence>
<name>A0A6J6IMG0_9ZZZZ</name>
<dbReference type="CDD" id="cd00609">
    <property type="entry name" value="AAT_like"/>
    <property type="match status" value="1"/>
</dbReference>
<evidence type="ECO:0000259" key="6">
    <source>
        <dbReference type="Pfam" id="PF00155"/>
    </source>
</evidence>
<dbReference type="GO" id="GO:0047804">
    <property type="term" value="F:cysteine-S-conjugate beta-lyase activity"/>
    <property type="evidence" value="ECO:0007669"/>
    <property type="project" value="UniProtKB-EC"/>
</dbReference>
<dbReference type="InterPro" id="IPR051798">
    <property type="entry name" value="Class-II_PLP-Dep_Aminotrans"/>
</dbReference>
<dbReference type="GO" id="GO:0030170">
    <property type="term" value="F:pyridoxal phosphate binding"/>
    <property type="evidence" value="ECO:0007669"/>
    <property type="project" value="InterPro"/>
</dbReference>
<keyword evidence="3" id="KW-0663">Pyridoxal phosphate</keyword>
<feature type="domain" description="Aminotransferase class I/classII large" evidence="6">
    <location>
        <begin position="58"/>
        <end position="395"/>
    </location>
</feature>
<dbReference type="PANTHER" id="PTHR43525">
    <property type="entry name" value="PROTEIN MALY"/>
    <property type="match status" value="1"/>
</dbReference>
<gene>
    <name evidence="7" type="ORF">UFOPK2001_00192</name>
</gene>
<dbReference type="InterPro" id="IPR004839">
    <property type="entry name" value="Aminotransferase_I/II_large"/>
</dbReference>
<dbReference type="EMBL" id="CAEZVN010000008">
    <property type="protein sequence ID" value="CAB4625654.1"/>
    <property type="molecule type" value="Genomic_DNA"/>
</dbReference>
<dbReference type="AlphaFoldDB" id="A0A6J6IMG0"/>
<accession>A0A6J6IMG0</accession>
<evidence type="ECO:0000256" key="1">
    <source>
        <dbReference type="ARBA" id="ARBA00001933"/>
    </source>
</evidence>
<evidence type="ECO:0000313" key="7">
    <source>
        <dbReference type="EMBL" id="CAB4625654.1"/>
    </source>
</evidence>
<dbReference type="SUPFAM" id="SSF53383">
    <property type="entry name" value="PLP-dependent transferases"/>
    <property type="match status" value="1"/>
</dbReference>
<keyword evidence="4" id="KW-0456">Lyase</keyword>
<reference evidence="7" key="1">
    <citation type="submission" date="2020-05" db="EMBL/GenBank/DDBJ databases">
        <authorList>
            <person name="Chiriac C."/>
            <person name="Salcher M."/>
            <person name="Ghai R."/>
            <person name="Kavagutti S V."/>
        </authorList>
    </citation>
    <scope>NUCLEOTIDE SEQUENCE</scope>
</reference>
<dbReference type="PANTHER" id="PTHR43525:SF2">
    <property type="entry name" value="CYSTATHIONINE BETA-LYASE-RELATED"/>
    <property type="match status" value="1"/>
</dbReference>
<comment type="similarity">
    <text evidence="5">Belongs to the class-II pyridoxal-phosphate-dependent aminotransferase family. MalY/PatB cystathionine beta-lyase subfamily.</text>
</comment>
<dbReference type="EC" id="4.4.1.13" evidence="2"/>
<comment type="cofactor">
    <cofactor evidence="1">
        <name>pyridoxal 5'-phosphate</name>
        <dbReference type="ChEBI" id="CHEBI:597326"/>
    </cofactor>
</comment>
<dbReference type="Pfam" id="PF00155">
    <property type="entry name" value="Aminotran_1_2"/>
    <property type="match status" value="1"/>
</dbReference>
<protein>
    <recommendedName>
        <fullName evidence="2">cysteine-S-conjugate beta-lyase</fullName>
        <ecNumber evidence="2">4.4.1.13</ecNumber>
    </recommendedName>
</protein>
<proteinExistence type="inferred from homology"/>
<evidence type="ECO:0000256" key="2">
    <source>
        <dbReference type="ARBA" id="ARBA00012224"/>
    </source>
</evidence>
<evidence type="ECO:0000256" key="5">
    <source>
        <dbReference type="ARBA" id="ARBA00037974"/>
    </source>
</evidence>
<evidence type="ECO:0000256" key="4">
    <source>
        <dbReference type="ARBA" id="ARBA00023239"/>
    </source>
</evidence>
<dbReference type="InterPro" id="IPR015424">
    <property type="entry name" value="PyrdxlP-dep_Trfase"/>
</dbReference>
<dbReference type="Gene3D" id="3.40.640.10">
    <property type="entry name" value="Type I PLP-dependent aspartate aminotransferase-like (Major domain)"/>
    <property type="match status" value="1"/>
</dbReference>
<organism evidence="7">
    <name type="scientific">freshwater metagenome</name>
    <dbReference type="NCBI Taxonomy" id="449393"/>
    <lineage>
        <taxon>unclassified sequences</taxon>
        <taxon>metagenomes</taxon>
        <taxon>ecological metagenomes</taxon>
    </lineage>
</organism>
<dbReference type="InterPro" id="IPR015421">
    <property type="entry name" value="PyrdxlP-dep_Trfase_major"/>
</dbReference>
<dbReference type="InterPro" id="IPR015422">
    <property type="entry name" value="PyrdxlP-dep_Trfase_small"/>
</dbReference>
<dbReference type="Gene3D" id="3.90.1150.10">
    <property type="entry name" value="Aspartate Aminotransferase, domain 1"/>
    <property type="match status" value="1"/>
</dbReference>